<feature type="domain" description="MsrB" evidence="5">
    <location>
        <begin position="77"/>
        <end position="219"/>
    </location>
</feature>
<evidence type="ECO:0000256" key="2">
    <source>
        <dbReference type="ARBA" id="ARBA00012499"/>
    </source>
</evidence>
<dbReference type="InterPro" id="IPR002579">
    <property type="entry name" value="Met_Sox_Rdtase_MsrB_dom"/>
</dbReference>
<accession>A0A1E7FB48</accession>
<evidence type="ECO:0000313" key="7">
    <source>
        <dbReference type="Proteomes" id="UP000095751"/>
    </source>
</evidence>
<dbReference type="EMBL" id="KV784359">
    <property type="protein sequence ID" value="OEU15379.1"/>
    <property type="molecule type" value="Genomic_DNA"/>
</dbReference>
<dbReference type="AlphaFoldDB" id="A0A1E7FB48"/>
<dbReference type="Proteomes" id="UP000095751">
    <property type="component" value="Unassembled WGS sequence"/>
</dbReference>
<keyword evidence="7" id="KW-1185">Reference proteome</keyword>
<dbReference type="OrthoDB" id="44061at2759"/>
<dbReference type="SUPFAM" id="SSF51316">
    <property type="entry name" value="Mss4-like"/>
    <property type="match status" value="1"/>
</dbReference>
<protein>
    <recommendedName>
        <fullName evidence="2">peptide-methionine (R)-S-oxide reductase</fullName>
        <ecNumber evidence="2">1.8.4.12</ecNumber>
    </recommendedName>
</protein>
<dbReference type="KEGG" id="fcy:FRACYDRAFT_269338"/>
<dbReference type="GO" id="GO:0006979">
    <property type="term" value="P:response to oxidative stress"/>
    <property type="evidence" value="ECO:0007669"/>
    <property type="project" value="InterPro"/>
</dbReference>
<evidence type="ECO:0000313" key="6">
    <source>
        <dbReference type="EMBL" id="OEU15379.1"/>
    </source>
</evidence>
<dbReference type="PANTHER" id="PTHR10173">
    <property type="entry name" value="METHIONINE SULFOXIDE REDUCTASE"/>
    <property type="match status" value="1"/>
</dbReference>
<dbReference type="InterPro" id="IPR011057">
    <property type="entry name" value="Mss4-like_sf"/>
</dbReference>
<dbReference type="PROSITE" id="PS51790">
    <property type="entry name" value="MSRB"/>
    <property type="match status" value="1"/>
</dbReference>
<dbReference type="GO" id="GO:0033743">
    <property type="term" value="F:peptide-methionine (R)-S-oxide reductase activity"/>
    <property type="evidence" value="ECO:0007669"/>
    <property type="project" value="UniProtKB-EC"/>
</dbReference>
<reference evidence="6 7" key="1">
    <citation type="submission" date="2016-09" db="EMBL/GenBank/DDBJ databases">
        <title>Extensive genetic diversity and differential bi-allelic expression allows diatom success in the polar Southern Ocean.</title>
        <authorList>
            <consortium name="DOE Joint Genome Institute"/>
            <person name="Mock T."/>
            <person name="Otillar R.P."/>
            <person name="Strauss J."/>
            <person name="Dupont C."/>
            <person name="Frickenhaus S."/>
            <person name="Maumus F."/>
            <person name="Mcmullan M."/>
            <person name="Sanges R."/>
            <person name="Schmutz J."/>
            <person name="Toseland A."/>
            <person name="Valas R."/>
            <person name="Veluchamy A."/>
            <person name="Ward B.J."/>
            <person name="Allen A."/>
            <person name="Barry K."/>
            <person name="Falciatore A."/>
            <person name="Ferrante M."/>
            <person name="Fortunato A.E."/>
            <person name="Gloeckner G."/>
            <person name="Gruber A."/>
            <person name="Hipkin R."/>
            <person name="Janech M."/>
            <person name="Kroth P."/>
            <person name="Leese F."/>
            <person name="Lindquist E."/>
            <person name="Lyon B.R."/>
            <person name="Martin J."/>
            <person name="Mayer C."/>
            <person name="Parker M."/>
            <person name="Quesneville H."/>
            <person name="Raymond J."/>
            <person name="Uhlig C."/>
            <person name="Valentin K.U."/>
            <person name="Worden A.Z."/>
            <person name="Armbrust E.V."/>
            <person name="Bowler C."/>
            <person name="Green B."/>
            <person name="Moulton V."/>
            <person name="Van Oosterhout C."/>
            <person name="Grigoriev I."/>
        </authorList>
    </citation>
    <scope>NUCLEOTIDE SEQUENCE [LARGE SCALE GENOMIC DNA]</scope>
    <source>
        <strain evidence="6 7">CCMP1102</strain>
    </source>
</reference>
<organism evidence="6 7">
    <name type="scientific">Fragilariopsis cylindrus CCMP1102</name>
    <dbReference type="NCBI Taxonomy" id="635003"/>
    <lineage>
        <taxon>Eukaryota</taxon>
        <taxon>Sar</taxon>
        <taxon>Stramenopiles</taxon>
        <taxon>Ochrophyta</taxon>
        <taxon>Bacillariophyta</taxon>
        <taxon>Bacillariophyceae</taxon>
        <taxon>Bacillariophycidae</taxon>
        <taxon>Bacillariales</taxon>
        <taxon>Bacillariaceae</taxon>
        <taxon>Fragilariopsis</taxon>
    </lineage>
</organism>
<dbReference type="InterPro" id="IPR028427">
    <property type="entry name" value="Met_Sox_Rdtase_MsrB"/>
</dbReference>
<dbReference type="PANTHER" id="PTHR10173:SF52">
    <property type="entry name" value="METHIONINE-R-SULFOXIDE REDUCTASE B1"/>
    <property type="match status" value="1"/>
</dbReference>
<evidence type="ECO:0000256" key="4">
    <source>
        <dbReference type="ARBA" id="ARBA00048488"/>
    </source>
</evidence>
<keyword evidence="3" id="KW-0560">Oxidoreductase</keyword>
<proteinExistence type="inferred from homology"/>
<evidence type="ECO:0000259" key="5">
    <source>
        <dbReference type="PROSITE" id="PS51790"/>
    </source>
</evidence>
<evidence type="ECO:0000256" key="1">
    <source>
        <dbReference type="ARBA" id="ARBA00007174"/>
    </source>
</evidence>
<name>A0A1E7FB48_9STRA</name>
<comment type="catalytic activity">
    <reaction evidence="4">
        <text>L-methionyl-[protein] + [thioredoxin]-disulfide + H2O = L-methionyl-(R)-S-oxide-[protein] + [thioredoxin]-dithiol</text>
        <dbReference type="Rhea" id="RHEA:24164"/>
        <dbReference type="Rhea" id="RHEA-COMP:10698"/>
        <dbReference type="Rhea" id="RHEA-COMP:10700"/>
        <dbReference type="Rhea" id="RHEA-COMP:12313"/>
        <dbReference type="Rhea" id="RHEA-COMP:12314"/>
        <dbReference type="ChEBI" id="CHEBI:15377"/>
        <dbReference type="ChEBI" id="CHEBI:16044"/>
        <dbReference type="ChEBI" id="CHEBI:29950"/>
        <dbReference type="ChEBI" id="CHEBI:45764"/>
        <dbReference type="ChEBI" id="CHEBI:50058"/>
        <dbReference type="EC" id="1.8.4.12"/>
    </reaction>
</comment>
<sequence>MRYCIPFSLSIFSIVSVAVVFHLPIATVAFATTQPHYSSKLQQHQHHVKYNTKRFAIADEEKEKETVETENPMSTNDEIERRTWNPLRLMVLKLGFTELKFTSPLNYEKRDGLYNCAYCDLDLFDSDGKYEPNSGWPSFWRSTKDGHVTYKKEWDGRLEAKCGRCDSHLGHVFLDGPLPSKVEKDLLENAPASDPRGIRTNGYLPRFCMNGASLNFQKSDEKK</sequence>
<dbReference type="EC" id="1.8.4.12" evidence="2"/>
<dbReference type="InParanoid" id="A0A1E7FB48"/>
<dbReference type="GO" id="GO:0030091">
    <property type="term" value="P:protein repair"/>
    <property type="evidence" value="ECO:0007669"/>
    <property type="project" value="InterPro"/>
</dbReference>
<gene>
    <name evidence="6" type="ORF">FRACYDRAFT_269338</name>
</gene>
<dbReference type="Gene3D" id="2.170.150.20">
    <property type="entry name" value="Peptide methionine sulfoxide reductase"/>
    <property type="match status" value="1"/>
</dbReference>
<dbReference type="Pfam" id="PF01641">
    <property type="entry name" value="SelR"/>
    <property type="match status" value="1"/>
</dbReference>
<comment type="similarity">
    <text evidence="1">Belongs to the MsrB Met sulfoxide reductase family.</text>
</comment>
<dbReference type="GO" id="GO:0005737">
    <property type="term" value="C:cytoplasm"/>
    <property type="evidence" value="ECO:0007669"/>
    <property type="project" value="TreeGrafter"/>
</dbReference>
<evidence type="ECO:0000256" key="3">
    <source>
        <dbReference type="ARBA" id="ARBA00023002"/>
    </source>
</evidence>